<dbReference type="PROSITE" id="PS50181">
    <property type="entry name" value="FBOX"/>
    <property type="match status" value="1"/>
</dbReference>
<dbReference type="CDD" id="cd09917">
    <property type="entry name" value="F-box_SF"/>
    <property type="match status" value="1"/>
</dbReference>
<dbReference type="eggNOG" id="ENOG502RP4Z">
    <property type="taxonomic scope" value="Eukaryota"/>
</dbReference>
<dbReference type="InterPro" id="IPR001810">
    <property type="entry name" value="F-box_dom"/>
</dbReference>
<dbReference type="GeneID" id="20670452"/>
<dbReference type="InParanoid" id="W4K6W4"/>
<dbReference type="Gene3D" id="1.20.1280.50">
    <property type="match status" value="1"/>
</dbReference>
<dbReference type="SUPFAM" id="SSF81383">
    <property type="entry name" value="F-box domain"/>
    <property type="match status" value="1"/>
</dbReference>
<evidence type="ECO:0000313" key="2">
    <source>
        <dbReference type="EMBL" id="ETW81489.1"/>
    </source>
</evidence>
<feature type="non-terminal residue" evidence="2">
    <location>
        <position position="1"/>
    </location>
</feature>
<protein>
    <recommendedName>
        <fullName evidence="1">F-box domain-containing protein</fullName>
    </recommendedName>
</protein>
<evidence type="ECO:0000313" key="3">
    <source>
        <dbReference type="Proteomes" id="UP000030671"/>
    </source>
</evidence>
<accession>W4K6W4</accession>
<dbReference type="HOGENOM" id="CLU_019366_1_0_1"/>
<gene>
    <name evidence="2" type="ORF">HETIRDRAFT_317846</name>
</gene>
<reference evidence="2 3" key="1">
    <citation type="journal article" date="2012" name="New Phytol.">
        <title>Insight into trade-off between wood decay and parasitism from the genome of a fungal forest pathogen.</title>
        <authorList>
            <person name="Olson A."/>
            <person name="Aerts A."/>
            <person name="Asiegbu F."/>
            <person name="Belbahri L."/>
            <person name="Bouzid O."/>
            <person name="Broberg A."/>
            <person name="Canback B."/>
            <person name="Coutinho P.M."/>
            <person name="Cullen D."/>
            <person name="Dalman K."/>
            <person name="Deflorio G."/>
            <person name="van Diepen L.T."/>
            <person name="Dunand C."/>
            <person name="Duplessis S."/>
            <person name="Durling M."/>
            <person name="Gonthier P."/>
            <person name="Grimwood J."/>
            <person name="Fossdal C.G."/>
            <person name="Hansson D."/>
            <person name="Henrissat B."/>
            <person name="Hietala A."/>
            <person name="Himmelstrand K."/>
            <person name="Hoffmeister D."/>
            <person name="Hogberg N."/>
            <person name="James T.Y."/>
            <person name="Karlsson M."/>
            <person name="Kohler A."/>
            <person name="Kues U."/>
            <person name="Lee Y.H."/>
            <person name="Lin Y.C."/>
            <person name="Lind M."/>
            <person name="Lindquist E."/>
            <person name="Lombard V."/>
            <person name="Lucas S."/>
            <person name="Lunden K."/>
            <person name="Morin E."/>
            <person name="Murat C."/>
            <person name="Park J."/>
            <person name="Raffaello T."/>
            <person name="Rouze P."/>
            <person name="Salamov A."/>
            <person name="Schmutz J."/>
            <person name="Solheim H."/>
            <person name="Stahlberg J."/>
            <person name="Velez H."/>
            <person name="de Vries R.P."/>
            <person name="Wiebenga A."/>
            <person name="Woodward S."/>
            <person name="Yakovlev I."/>
            <person name="Garbelotto M."/>
            <person name="Martin F."/>
            <person name="Grigoriev I.V."/>
            <person name="Stenlid J."/>
        </authorList>
    </citation>
    <scope>NUCLEOTIDE SEQUENCE [LARGE SCALE GENOMIC DNA]</scope>
    <source>
        <strain evidence="2 3">TC 32-1</strain>
    </source>
</reference>
<dbReference type="KEGG" id="hir:HETIRDRAFT_317846"/>
<dbReference type="AlphaFoldDB" id="W4K6W4"/>
<dbReference type="InterPro" id="IPR036047">
    <property type="entry name" value="F-box-like_dom_sf"/>
</dbReference>
<organism evidence="2 3">
    <name type="scientific">Heterobasidion irregulare (strain TC 32-1)</name>
    <dbReference type="NCBI Taxonomy" id="747525"/>
    <lineage>
        <taxon>Eukaryota</taxon>
        <taxon>Fungi</taxon>
        <taxon>Dikarya</taxon>
        <taxon>Basidiomycota</taxon>
        <taxon>Agaricomycotina</taxon>
        <taxon>Agaricomycetes</taxon>
        <taxon>Russulales</taxon>
        <taxon>Bondarzewiaceae</taxon>
        <taxon>Heterobasidion</taxon>
        <taxon>Heterobasidion annosum species complex</taxon>
    </lineage>
</organism>
<proteinExistence type="predicted"/>
<feature type="domain" description="F-box" evidence="1">
    <location>
        <begin position="5"/>
        <end position="54"/>
    </location>
</feature>
<evidence type="ECO:0000259" key="1">
    <source>
        <dbReference type="PROSITE" id="PS50181"/>
    </source>
</evidence>
<dbReference type="RefSeq" id="XP_009546132.1">
    <property type="nucleotide sequence ID" value="XM_009547837.1"/>
</dbReference>
<dbReference type="EMBL" id="KI925458">
    <property type="protein sequence ID" value="ETW81489.1"/>
    <property type="molecule type" value="Genomic_DNA"/>
</dbReference>
<dbReference type="Proteomes" id="UP000030671">
    <property type="component" value="Unassembled WGS sequence"/>
</dbReference>
<name>W4K6W4_HETIT</name>
<dbReference type="OrthoDB" id="3226064at2759"/>
<sequence length="454" mass="51843">LRSMAASIVDLPFEIIEQILLELDPLHVATFAQTNRDYHTLVYHSHDQHFWRELYLRQDFDDPRTCLTPLGSPRTEPVDWRGELQRIIHARTVATHPTLCSAHERLAALRALGDLSRCAPSAPTVFSDKLSHNLLWIALILRGGALLDFLSLDIDEDEVQLRARLHTHYGITARDSGTVRRVEALAYVYDMRNYRPESDYGPFLPDGSGRVNWVHMQALHHAVAMHSISLDELAEDDFVIHQMSIPYCQSIIPEGMNLDSERDWAGIEGLWHCAFCFIDHRALLCESSHVGNEPLDASFFTNPGFGEIYRVIPVQFRITATQPDPNYPTRPRLLIQGNVRDEITMTGHVSFTPDEQLHWHLISGENGQAIWSMEGVQVGGVRSYFGVLGSWTTIFHEQHDPVGKSLLVLREYCRLGVNRCAAIMTVQDRCGFTKRYRIRQSIYRKIDGQVLLRQ</sequence>
<keyword evidence="3" id="KW-1185">Reference proteome</keyword>